<dbReference type="AlphaFoldDB" id="A0AA41U5E4"/>
<dbReference type="InterPro" id="IPR016163">
    <property type="entry name" value="Ald_DH_C"/>
</dbReference>
<dbReference type="PANTHER" id="PTHR42804:SF1">
    <property type="entry name" value="ALDEHYDE DEHYDROGENASE-RELATED"/>
    <property type="match status" value="1"/>
</dbReference>
<reference evidence="8" key="1">
    <citation type="submission" date="2022-01" db="EMBL/GenBank/DDBJ databases">
        <title>Genome-Based Taxonomic Classification of the Phylum Actinobacteria.</title>
        <authorList>
            <person name="Gao Y."/>
        </authorList>
    </citation>
    <scope>NUCLEOTIDE SEQUENCE</scope>
    <source>
        <strain evidence="8">KLBMP 8922</strain>
    </source>
</reference>
<dbReference type="PANTHER" id="PTHR42804">
    <property type="entry name" value="ALDEHYDE DEHYDROGENASE"/>
    <property type="match status" value="1"/>
</dbReference>
<evidence type="ECO:0000313" key="8">
    <source>
        <dbReference type="EMBL" id="MCF2529904.1"/>
    </source>
</evidence>
<protein>
    <recommendedName>
        <fullName evidence="3">aldehyde dehydrogenase (NAD(+))</fullName>
        <ecNumber evidence="3">1.2.1.3</ecNumber>
    </recommendedName>
</protein>
<evidence type="ECO:0000256" key="5">
    <source>
        <dbReference type="PROSITE-ProRule" id="PRU10007"/>
    </source>
</evidence>
<name>A0AA41U5E4_9ACTN</name>
<dbReference type="SUPFAM" id="SSF53720">
    <property type="entry name" value="ALDH-like"/>
    <property type="match status" value="1"/>
</dbReference>
<feature type="active site" evidence="5">
    <location>
        <position position="269"/>
    </location>
</feature>
<evidence type="ECO:0000256" key="2">
    <source>
        <dbReference type="ARBA" id="ARBA00023002"/>
    </source>
</evidence>
<dbReference type="Proteomes" id="UP001165378">
    <property type="component" value="Unassembled WGS sequence"/>
</dbReference>
<keyword evidence="9" id="KW-1185">Reference proteome</keyword>
<evidence type="ECO:0000259" key="7">
    <source>
        <dbReference type="Pfam" id="PF00171"/>
    </source>
</evidence>
<dbReference type="InterPro" id="IPR029510">
    <property type="entry name" value="Ald_DH_CS_GLU"/>
</dbReference>
<dbReference type="InterPro" id="IPR016162">
    <property type="entry name" value="Ald_DH_N"/>
</dbReference>
<dbReference type="EMBL" id="JAKFHA010000013">
    <property type="protein sequence ID" value="MCF2529904.1"/>
    <property type="molecule type" value="Genomic_DNA"/>
</dbReference>
<dbReference type="Gene3D" id="3.40.309.10">
    <property type="entry name" value="Aldehyde Dehydrogenase, Chain A, domain 2"/>
    <property type="match status" value="1"/>
</dbReference>
<evidence type="ECO:0000256" key="4">
    <source>
        <dbReference type="ARBA" id="ARBA00049194"/>
    </source>
</evidence>
<dbReference type="InterPro" id="IPR016161">
    <property type="entry name" value="Ald_DH/histidinol_DH"/>
</dbReference>
<dbReference type="InterPro" id="IPR015590">
    <property type="entry name" value="Aldehyde_DH_dom"/>
</dbReference>
<dbReference type="GO" id="GO:0004029">
    <property type="term" value="F:aldehyde dehydrogenase (NAD+) activity"/>
    <property type="evidence" value="ECO:0007669"/>
    <property type="project" value="UniProtKB-EC"/>
</dbReference>
<dbReference type="PROSITE" id="PS00687">
    <property type="entry name" value="ALDEHYDE_DEHYDR_GLU"/>
    <property type="match status" value="1"/>
</dbReference>
<feature type="domain" description="Aldehyde dehydrogenase" evidence="7">
    <location>
        <begin position="28"/>
        <end position="496"/>
    </location>
</feature>
<keyword evidence="2 6" id="KW-0560">Oxidoreductase</keyword>
<dbReference type="PROSITE" id="PS00070">
    <property type="entry name" value="ALDEHYDE_DEHYDR_CYS"/>
    <property type="match status" value="1"/>
</dbReference>
<accession>A0AA41U5E4</accession>
<gene>
    <name evidence="8" type="ORF">LZ495_22150</name>
</gene>
<dbReference type="Pfam" id="PF00171">
    <property type="entry name" value="Aldedh"/>
    <property type="match status" value="1"/>
</dbReference>
<comment type="caution">
    <text evidence="8">The sequence shown here is derived from an EMBL/GenBank/DDBJ whole genome shotgun (WGS) entry which is preliminary data.</text>
</comment>
<evidence type="ECO:0000256" key="1">
    <source>
        <dbReference type="ARBA" id="ARBA00009986"/>
    </source>
</evidence>
<evidence type="ECO:0000313" key="9">
    <source>
        <dbReference type="Proteomes" id="UP001165378"/>
    </source>
</evidence>
<sequence>MSGRDEIVGSRRPYVGGEFLDPDAAGCGRLDVHDPSTGDLLATVGTTGPGQIERAVLAARAAFDTGPWPCMAREERLAALGRMTAYLEERRGRLVGTLIAEAGAPRFLAESAQVGLALDHARELPALAAALPEWEHNELPLAQHAYAPGRLRLSIRRYEPTGVVAAITAYNFPLVTTIVKVYPALAAGCTVVLRPSPLTPLTALVLGEAAAAAGLPPGVLNVVVEAGAEGGVLLSTHPAVDLVSFTGSTGVGRSIAAQAAGTVKNLVLELGGKSAGLYLPDALADGPDKAVAGAVAMFASHSGQACAAQTRMLVPHDRKAEVLDALHAAAKGVAVGDPREPGVLMGPLISAAQRDRVAGIVAAAQSAGGRLVAGGGIPAGLDRGWFFAPTVLDIDDNANPAAREEIFGPVLTVQGYADVDEAVAIANDSPYGLSGGVYTGDLLAGIAVAERLRTGSVQVNTGCATSFTPAGGYRSSGVGRERGVAGIRAFQEVKHISVGSV</sequence>
<organism evidence="8 9">
    <name type="scientific">Yinghuangia soli</name>
    <dbReference type="NCBI Taxonomy" id="2908204"/>
    <lineage>
        <taxon>Bacteria</taxon>
        <taxon>Bacillati</taxon>
        <taxon>Actinomycetota</taxon>
        <taxon>Actinomycetes</taxon>
        <taxon>Kitasatosporales</taxon>
        <taxon>Streptomycetaceae</taxon>
        <taxon>Yinghuangia</taxon>
    </lineage>
</organism>
<dbReference type="FunFam" id="3.40.605.10:FF:000007">
    <property type="entry name" value="NAD/NADP-dependent betaine aldehyde dehydrogenase"/>
    <property type="match status" value="1"/>
</dbReference>
<evidence type="ECO:0000256" key="3">
    <source>
        <dbReference type="ARBA" id="ARBA00024226"/>
    </source>
</evidence>
<comment type="catalytic activity">
    <reaction evidence="4">
        <text>an aldehyde + NAD(+) + H2O = a carboxylate + NADH + 2 H(+)</text>
        <dbReference type="Rhea" id="RHEA:16185"/>
        <dbReference type="ChEBI" id="CHEBI:15377"/>
        <dbReference type="ChEBI" id="CHEBI:15378"/>
        <dbReference type="ChEBI" id="CHEBI:17478"/>
        <dbReference type="ChEBI" id="CHEBI:29067"/>
        <dbReference type="ChEBI" id="CHEBI:57540"/>
        <dbReference type="ChEBI" id="CHEBI:57945"/>
        <dbReference type="EC" id="1.2.1.3"/>
    </reaction>
</comment>
<dbReference type="RefSeq" id="WP_235054530.1">
    <property type="nucleotide sequence ID" value="NZ_JAKFHA010000013.1"/>
</dbReference>
<proteinExistence type="inferred from homology"/>
<evidence type="ECO:0000256" key="6">
    <source>
        <dbReference type="RuleBase" id="RU003345"/>
    </source>
</evidence>
<dbReference type="EC" id="1.2.1.3" evidence="3"/>
<comment type="similarity">
    <text evidence="1 6">Belongs to the aldehyde dehydrogenase family.</text>
</comment>
<dbReference type="Gene3D" id="3.40.605.10">
    <property type="entry name" value="Aldehyde Dehydrogenase, Chain A, domain 1"/>
    <property type="match status" value="1"/>
</dbReference>
<dbReference type="InterPro" id="IPR016160">
    <property type="entry name" value="Ald_DH_CS_CYS"/>
</dbReference>